<dbReference type="HOGENOM" id="CLU_3102316_0_0_10"/>
<organism evidence="1 2">
    <name type="scientific">Hoylesella saccharolytica F0055</name>
    <dbReference type="NCBI Taxonomy" id="1127699"/>
    <lineage>
        <taxon>Bacteria</taxon>
        <taxon>Pseudomonadati</taxon>
        <taxon>Bacteroidota</taxon>
        <taxon>Bacteroidia</taxon>
        <taxon>Bacteroidales</taxon>
        <taxon>Prevotellaceae</taxon>
        <taxon>Hoylesella</taxon>
    </lineage>
</organism>
<comment type="caution">
    <text evidence="1">The sequence shown here is derived from an EMBL/GenBank/DDBJ whole genome shotgun (WGS) entry which is preliminary data.</text>
</comment>
<proteinExistence type="predicted"/>
<sequence>MQRYLSSSHAILQAQCTYFSKAMLSRSKSYAFGMQNLCFWRVKPMLLEYGV</sequence>
<dbReference type="Proteomes" id="UP000010433">
    <property type="component" value="Unassembled WGS sequence"/>
</dbReference>
<dbReference type="AlphaFoldDB" id="L1NLS7"/>
<reference evidence="1 2" key="1">
    <citation type="submission" date="2012-05" db="EMBL/GenBank/DDBJ databases">
        <authorList>
            <person name="Weinstock G."/>
            <person name="Sodergren E."/>
            <person name="Lobos E.A."/>
            <person name="Fulton L."/>
            <person name="Fulton R."/>
            <person name="Courtney L."/>
            <person name="Fronick C."/>
            <person name="O'Laughlin M."/>
            <person name="Godfrey J."/>
            <person name="Wilson R.M."/>
            <person name="Miner T."/>
            <person name="Farmer C."/>
            <person name="Delehaunty K."/>
            <person name="Cordes M."/>
            <person name="Minx P."/>
            <person name="Tomlinson C."/>
            <person name="Chen J."/>
            <person name="Wollam A."/>
            <person name="Pepin K.H."/>
            <person name="Bhonagiri V."/>
            <person name="Zhang X."/>
            <person name="Suruliraj S."/>
            <person name="Warren W."/>
            <person name="Mitreva M."/>
            <person name="Mardis E.R."/>
            <person name="Wilson R.K."/>
        </authorList>
    </citation>
    <scope>NUCLEOTIDE SEQUENCE [LARGE SCALE GENOMIC DNA]</scope>
    <source>
        <strain evidence="1 2">F0055</strain>
    </source>
</reference>
<accession>L1NLS7</accession>
<dbReference type="EMBL" id="AMEP01000008">
    <property type="protein sequence ID" value="EKY04298.1"/>
    <property type="molecule type" value="Genomic_DNA"/>
</dbReference>
<evidence type="ECO:0000313" key="2">
    <source>
        <dbReference type="Proteomes" id="UP000010433"/>
    </source>
</evidence>
<name>L1NLS7_9BACT</name>
<keyword evidence="2" id="KW-1185">Reference proteome</keyword>
<gene>
    <name evidence="1" type="ORF">HMPREF9151_00073</name>
</gene>
<dbReference type="STRING" id="1127699.HMPREF9151_00073"/>
<protein>
    <submittedName>
        <fullName evidence="1">Uncharacterized protein</fullName>
    </submittedName>
</protein>
<evidence type="ECO:0000313" key="1">
    <source>
        <dbReference type="EMBL" id="EKY04298.1"/>
    </source>
</evidence>